<dbReference type="RefSeq" id="WP_382167174.1">
    <property type="nucleotide sequence ID" value="NZ_JBHTBR010000005.1"/>
</dbReference>
<accession>A0ABW2IM47</accession>
<comment type="subcellular location">
    <subcellularLocation>
        <location evidence="1">Membrane</location>
    </subcellularLocation>
</comment>
<dbReference type="Gene3D" id="3.90.1310.10">
    <property type="entry name" value="Penicillin-binding protein 2a (Domain 2)"/>
    <property type="match status" value="1"/>
</dbReference>
<dbReference type="InterPro" id="IPR001460">
    <property type="entry name" value="PCN-bd_Tpept"/>
</dbReference>
<dbReference type="SUPFAM" id="SSF56519">
    <property type="entry name" value="Penicillin binding protein dimerisation domain"/>
    <property type="match status" value="1"/>
</dbReference>
<dbReference type="EMBL" id="JBHTBR010000005">
    <property type="protein sequence ID" value="MFC7291935.1"/>
    <property type="molecule type" value="Genomic_DNA"/>
</dbReference>
<reference evidence="8" key="1">
    <citation type="journal article" date="2019" name="Int. J. Syst. Evol. Microbiol.">
        <title>The Global Catalogue of Microorganisms (GCM) 10K type strain sequencing project: providing services to taxonomists for standard genome sequencing and annotation.</title>
        <authorList>
            <consortium name="The Broad Institute Genomics Platform"/>
            <consortium name="The Broad Institute Genome Sequencing Center for Infectious Disease"/>
            <person name="Wu L."/>
            <person name="Ma J."/>
        </authorList>
    </citation>
    <scope>NUCLEOTIDE SEQUENCE [LARGE SCALE GENOMIC DNA]</scope>
    <source>
        <strain evidence="8">CCUG 51308</strain>
    </source>
</reference>
<dbReference type="InterPro" id="IPR036138">
    <property type="entry name" value="PBP_dimer_sf"/>
</dbReference>
<dbReference type="InterPro" id="IPR050515">
    <property type="entry name" value="Beta-lactam/transpept"/>
</dbReference>
<evidence type="ECO:0000256" key="1">
    <source>
        <dbReference type="ARBA" id="ARBA00004370"/>
    </source>
</evidence>
<name>A0ABW2IM47_9PROT</name>
<dbReference type="PANTHER" id="PTHR30627:SF1">
    <property type="entry name" value="PEPTIDOGLYCAN D,D-TRANSPEPTIDASE FTSI"/>
    <property type="match status" value="1"/>
</dbReference>
<evidence type="ECO:0000313" key="7">
    <source>
        <dbReference type="EMBL" id="MFC7291935.1"/>
    </source>
</evidence>
<dbReference type="Pfam" id="PF03717">
    <property type="entry name" value="PBP_dimer"/>
    <property type="match status" value="1"/>
</dbReference>
<dbReference type="SUPFAM" id="SSF56601">
    <property type="entry name" value="beta-lactamase/transpeptidase-like"/>
    <property type="match status" value="1"/>
</dbReference>
<dbReference type="Proteomes" id="UP001596492">
    <property type="component" value="Unassembled WGS sequence"/>
</dbReference>
<keyword evidence="2" id="KW-0378">Hydrolase</keyword>
<comment type="caution">
    <text evidence="7">The sequence shown here is derived from an EMBL/GenBank/DDBJ whole genome shotgun (WGS) entry which is preliminary data.</text>
</comment>
<keyword evidence="2" id="KW-0645">Protease</keyword>
<dbReference type="InterPro" id="IPR012338">
    <property type="entry name" value="Beta-lactam/transpept-like"/>
</dbReference>
<evidence type="ECO:0000259" key="5">
    <source>
        <dbReference type="Pfam" id="PF00905"/>
    </source>
</evidence>
<dbReference type="Gene3D" id="3.40.710.10">
    <property type="entry name" value="DD-peptidase/beta-lactamase superfamily"/>
    <property type="match status" value="1"/>
</dbReference>
<feature type="transmembrane region" description="Helical" evidence="4">
    <location>
        <begin position="21"/>
        <end position="41"/>
    </location>
</feature>
<dbReference type="Gene3D" id="3.30.450.330">
    <property type="match status" value="1"/>
</dbReference>
<feature type="domain" description="Penicillin-binding protein dimerisation" evidence="6">
    <location>
        <begin position="63"/>
        <end position="176"/>
    </location>
</feature>
<proteinExistence type="predicted"/>
<keyword evidence="2" id="KW-0121">Carboxypeptidase</keyword>
<organism evidence="7 8">
    <name type="scientific">Hirschia litorea</name>
    <dbReference type="NCBI Taxonomy" id="1199156"/>
    <lineage>
        <taxon>Bacteria</taxon>
        <taxon>Pseudomonadati</taxon>
        <taxon>Pseudomonadota</taxon>
        <taxon>Alphaproteobacteria</taxon>
        <taxon>Hyphomonadales</taxon>
        <taxon>Hyphomonadaceae</taxon>
        <taxon>Hirschia</taxon>
    </lineage>
</organism>
<evidence type="ECO:0000256" key="2">
    <source>
        <dbReference type="ARBA" id="ARBA00022645"/>
    </source>
</evidence>
<evidence type="ECO:0000259" key="6">
    <source>
        <dbReference type="Pfam" id="PF03717"/>
    </source>
</evidence>
<evidence type="ECO:0000256" key="4">
    <source>
        <dbReference type="SAM" id="Phobius"/>
    </source>
</evidence>
<feature type="domain" description="Penicillin-binding protein transpeptidase" evidence="5">
    <location>
        <begin position="226"/>
        <end position="513"/>
    </location>
</feature>
<keyword evidence="4" id="KW-0812">Transmembrane</keyword>
<gene>
    <name evidence="7" type="ORF">ACFQS8_09935</name>
</gene>
<evidence type="ECO:0000313" key="8">
    <source>
        <dbReference type="Proteomes" id="UP001596492"/>
    </source>
</evidence>
<dbReference type="InterPro" id="IPR005311">
    <property type="entry name" value="PBP_dimer"/>
</dbReference>
<dbReference type="Gene3D" id="1.10.150.770">
    <property type="match status" value="1"/>
</dbReference>
<keyword evidence="3 4" id="KW-0472">Membrane</keyword>
<dbReference type="Pfam" id="PF00905">
    <property type="entry name" value="Transpeptidase"/>
    <property type="match status" value="1"/>
</dbReference>
<sequence>MRLAHSFVGSLRFDGAGDRWAALRTVSVAGVVALVFGVVTWRATTIAVGGVAETSVASQRVQTAAKRADIVDRNGDLLATSLTIDSLAAAPDEIWDAREVVEGLATVFPDLDVERLVERLEDPDRKFVWIRRKLSPRQRQAVYDLGLEGLRFEKEVQRIYPGGSLAGHLIGYTNVDSKGIAGIELAHQDRLATGGKPLRLTIDTGVQFALEDELKFAADAYNIKGGSGVVIEANTGAVRAIASWPPIEPNRAGDASENERLNRAVGAVFELGSVFKPLTVAAALDAGVVRPTETFNITKTVQIGSMTIKDHHPISSTASVTDILAHSSNVGTVKIEQLVGLRRHKEFLDSLGLLSRPQVVYPGTAAPLLPAEWNELTGATISYGHGLAVSPLALAAAYTAFANDGEMVRPRFVEAEPTDEISRKRVVSGPTARVIAQMMRVTVSEGTGTRADVYGYEVAGKTGTAEKPGPNGYDADRNLCSFVSLFPASRPEYVVLIVLDEPEALAGEGKTAALNAAPVTGRLIARIAPMLDVAPVLEKHPSISEQSSGVRAVSDKRAL</sequence>
<keyword evidence="8" id="KW-1185">Reference proteome</keyword>
<keyword evidence="4" id="KW-1133">Transmembrane helix</keyword>
<protein>
    <submittedName>
        <fullName evidence="7">Peptidoglycan D,D-transpeptidase FtsI family protein</fullName>
    </submittedName>
</protein>
<dbReference type="PANTHER" id="PTHR30627">
    <property type="entry name" value="PEPTIDOGLYCAN D,D-TRANSPEPTIDASE"/>
    <property type="match status" value="1"/>
</dbReference>
<evidence type="ECO:0000256" key="3">
    <source>
        <dbReference type="ARBA" id="ARBA00023136"/>
    </source>
</evidence>